<evidence type="ECO:0000256" key="7">
    <source>
        <dbReference type="PROSITE-ProRule" id="PRU10141"/>
    </source>
</evidence>
<evidence type="ECO:0000256" key="6">
    <source>
        <dbReference type="ARBA" id="ARBA00022840"/>
    </source>
</evidence>
<evidence type="ECO:0000256" key="2">
    <source>
        <dbReference type="ARBA" id="ARBA00022527"/>
    </source>
</evidence>
<dbReference type="PROSITE" id="PS50011">
    <property type="entry name" value="PROTEIN_KINASE_DOM"/>
    <property type="match status" value="1"/>
</dbReference>
<evidence type="ECO:0000256" key="9">
    <source>
        <dbReference type="SAM" id="Phobius"/>
    </source>
</evidence>
<protein>
    <recommendedName>
        <fullName evidence="1">non-specific serine/threonine protein kinase</fullName>
        <ecNumber evidence="1">2.7.11.1</ecNumber>
    </recommendedName>
</protein>
<evidence type="ECO:0000313" key="11">
    <source>
        <dbReference type="EMBL" id="GAA3847760.1"/>
    </source>
</evidence>
<evidence type="ECO:0000256" key="3">
    <source>
        <dbReference type="ARBA" id="ARBA00022679"/>
    </source>
</evidence>
<dbReference type="EMBL" id="BAAAZA010000002">
    <property type="protein sequence ID" value="GAA3847760.1"/>
    <property type="molecule type" value="Genomic_DNA"/>
</dbReference>
<feature type="region of interest" description="Disordered" evidence="8">
    <location>
        <begin position="286"/>
        <end position="312"/>
    </location>
</feature>
<reference evidence="12" key="1">
    <citation type="journal article" date="2019" name="Int. J. Syst. Evol. Microbiol.">
        <title>The Global Catalogue of Microorganisms (GCM) 10K type strain sequencing project: providing services to taxonomists for standard genome sequencing and annotation.</title>
        <authorList>
            <consortium name="The Broad Institute Genomics Platform"/>
            <consortium name="The Broad Institute Genome Sequencing Center for Infectious Disease"/>
            <person name="Wu L."/>
            <person name="Ma J."/>
        </authorList>
    </citation>
    <scope>NUCLEOTIDE SEQUENCE [LARGE SCALE GENOMIC DNA]</scope>
    <source>
        <strain evidence="12">JCM 16578</strain>
    </source>
</reference>
<feature type="region of interest" description="Disordered" evidence="8">
    <location>
        <begin position="339"/>
        <end position="406"/>
    </location>
</feature>
<feature type="transmembrane region" description="Helical" evidence="9">
    <location>
        <begin position="314"/>
        <end position="335"/>
    </location>
</feature>
<comment type="caution">
    <text evidence="11">The sequence shown here is derived from an EMBL/GenBank/DDBJ whole genome shotgun (WGS) entry which is preliminary data.</text>
</comment>
<feature type="domain" description="Protein kinase" evidence="10">
    <location>
        <begin position="7"/>
        <end position="265"/>
    </location>
</feature>
<evidence type="ECO:0000313" key="12">
    <source>
        <dbReference type="Proteomes" id="UP001501563"/>
    </source>
</evidence>
<keyword evidence="5" id="KW-0418">Kinase</keyword>
<dbReference type="InterPro" id="IPR008271">
    <property type="entry name" value="Ser/Thr_kinase_AS"/>
</dbReference>
<dbReference type="PANTHER" id="PTHR43289">
    <property type="entry name" value="MITOGEN-ACTIVATED PROTEIN KINASE KINASE KINASE 20-RELATED"/>
    <property type="match status" value="1"/>
</dbReference>
<dbReference type="EC" id="2.7.11.1" evidence="1"/>
<dbReference type="SUPFAM" id="SSF56112">
    <property type="entry name" value="Protein kinase-like (PK-like)"/>
    <property type="match status" value="1"/>
</dbReference>
<gene>
    <name evidence="11" type="ORF">GCM10022207_06380</name>
</gene>
<dbReference type="CDD" id="cd14014">
    <property type="entry name" value="STKc_PknB_like"/>
    <property type="match status" value="1"/>
</dbReference>
<evidence type="ECO:0000256" key="5">
    <source>
        <dbReference type="ARBA" id="ARBA00022777"/>
    </source>
</evidence>
<keyword evidence="12" id="KW-1185">Reference proteome</keyword>
<dbReference type="InterPro" id="IPR017441">
    <property type="entry name" value="Protein_kinase_ATP_BS"/>
</dbReference>
<dbReference type="InterPro" id="IPR011009">
    <property type="entry name" value="Kinase-like_dom_sf"/>
</dbReference>
<dbReference type="Gene3D" id="3.30.200.20">
    <property type="entry name" value="Phosphorylase Kinase, domain 1"/>
    <property type="match status" value="1"/>
</dbReference>
<evidence type="ECO:0000256" key="1">
    <source>
        <dbReference type="ARBA" id="ARBA00012513"/>
    </source>
</evidence>
<feature type="compositionally biased region" description="Basic residues" evidence="8">
    <location>
        <begin position="396"/>
        <end position="406"/>
    </location>
</feature>
<organism evidence="11 12">
    <name type="scientific">Streptomyces lannensis</name>
    <dbReference type="NCBI Taxonomy" id="766498"/>
    <lineage>
        <taxon>Bacteria</taxon>
        <taxon>Bacillati</taxon>
        <taxon>Actinomycetota</taxon>
        <taxon>Actinomycetes</taxon>
        <taxon>Kitasatosporales</taxon>
        <taxon>Streptomycetaceae</taxon>
        <taxon>Streptomyces</taxon>
    </lineage>
</organism>
<accession>A0ABP7JLC2</accession>
<dbReference type="PANTHER" id="PTHR43289:SF6">
    <property type="entry name" value="SERINE_THREONINE-PROTEIN KINASE NEKL-3"/>
    <property type="match status" value="1"/>
</dbReference>
<proteinExistence type="predicted"/>
<keyword evidence="4 7" id="KW-0547">Nucleotide-binding</keyword>
<keyword evidence="6 7" id="KW-0067">ATP-binding</keyword>
<feature type="binding site" evidence="7">
    <location>
        <position position="36"/>
    </location>
    <ligand>
        <name>ATP</name>
        <dbReference type="ChEBI" id="CHEBI:30616"/>
    </ligand>
</feature>
<dbReference type="Proteomes" id="UP001501563">
    <property type="component" value="Unassembled WGS sequence"/>
</dbReference>
<evidence type="ECO:0000256" key="8">
    <source>
        <dbReference type="SAM" id="MobiDB-lite"/>
    </source>
</evidence>
<dbReference type="InterPro" id="IPR000719">
    <property type="entry name" value="Prot_kinase_dom"/>
</dbReference>
<keyword evidence="9" id="KW-0472">Membrane</keyword>
<dbReference type="Gene3D" id="1.10.510.10">
    <property type="entry name" value="Transferase(Phosphotransferase) domain 1"/>
    <property type="match status" value="1"/>
</dbReference>
<dbReference type="PROSITE" id="PS00107">
    <property type="entry name" value="PROTEIN_KINASE_ATP"/>
    <property type="match status" value="1"/>
</dbReference>
<keyword evidence="9" id="KW-1133">Transmembrane helix</keyword>
<keyword evidence="2" id="KW-0723">Serine/threonine-protein kinase</keyword>
<feature type="compositionally biased region" description="Basic residues" evidence="8">
    <location>
        <begin position="302"/>
        <end position="311"/>
    </location>
</feature>
<evidence type="ECO:0000259" key="10">
    <source>
        <dbReference type="PROSITE" id="PS50011"/>
    </source>
</evidence>
<feature type="compositionally biased region" description="Basic and acidic residues" evidence="8">
    <location>
        <begin position="379"/>
        <end position="391"/>
    </location>
</feature>
<dbReference type="PROSITE" id="PS00108">
    <property type="entry name" value="PROTEIN_KINASE_ST"/>
    <property type="match status" value="1"/>
</dbReference>
<keyword evidence="9" id="KW-0812">Transmembrane</keyword>
<dbReference type="Pfam" id="PF00069">
    <property type="entry name" value="Pkinase"/>
    <property type="match status" value="1"/>
</dbReference>
<name>A0ABP7JLC2_9ACTN</name>
<dbReference type="SMART" id="SM00220">
    <property type="entry name" value="S_TKc"/>
    <property type="match status" value="1"/>
</dbReference>
<evidence type="ECO:0000256" key="4">
    <source>
        <dbReference type="ARBA" id="ARBA00022741"/>
    </source>
</evidence>
<keyword evidence="3" id="KW-0808">Transferase</keyword>
<sequence length="406" mass="42374">MLLEDRYQLEEPLGRGAMGEVWRAADHVLNRTVAVKVLHGDDAAALERFRMEAQTAGRLSHPNVVGVYDFGSHDGRPYLVMELVDGWNLSQERSVYGVLAPREAAGIAAQMAAGLAAAHRHGVIHRDVKPANVMLTIDRNVKLTDFGIARFADAVAGALTATGKIVGSAAYLAPERAMGHSAQPASDVYSLGCVLYELLTGHPPFRGTNSLAVVQQHVEARPAPPTRLRPDIPPALADYVMCLLSKDADGRPTADQAAAWLEAWHRSPDPAEPEQDRPEAVALTAALPIAAEPEVADTSPRVQRRGRRKPPSKAVLGAVGVALFAGAVALGATWIGDSGRDTPTAPTPSAPGAAPSASVDRTSPTGPSAGAPSDTAAPQDDRGGNDDHGGDGHGGGHGRKGKGSDD</sequence>